<gene>
    <name evidence="1" type="ORF">C4S77_09200</name>
</gene>
<dbReference type="RefSeq" id="WP_105247289.1">
    <property type="nucleotide sequence ID" value="NZ_PSZM01000043.1"/>
</dbReference>
<keyword evidence="2" id="KW-1185">Reference proteome</keyword>
<sequence length="94" mass="10931">MENILEKLQNEVGLTKDQAMKTLSVLKDFMDKENIHIDWNKFFKGKYENMKESISTFFSNMSDKAEDFGNKISDKVGDMTAEAKRKIKDISKDK</sequence>
<name>A0A2S8A8Y0_9FLAO</name>
<reference evidence="1 2" key="1">
    <citation type="submission" date="2018-02" db="EMBL/GenBank/DDBJ databases">
        <title>Genome sequences of Apibacter spp., gut symbionts of Asian honey bees.</title>
        <authorList>
            <person name="Kwong W.K."/>
            <person name="Steele M.I."/>
            <person name="Moran N.A."/>
        </authorList>
    </citation>
    <scope>NUCLEOTIDE SEQUENCE [LARGE SCALE GENOMIC DNA]</scope>
    <source>
        <strain evidence="2">wkB301</strain>
    </source>
</reference>
<comment type="caution">
    <text evidence="1">The sequence shown here is derived from an EMBL/GenBank/DDBJ whole genome shotgun (WGS) entry which is preliminary data.</text>
</comment>
<evidence type="ECO:0000313" key="1">
    <source>
        <dbReference type="EMBL" id="PQL91022.1"/>
    </source>
</evidence>
<organism evidence="1 2">
    <name type="scientific">Apibacter adventoris</name>
    <dbReference type="NCBI Taxonomy" id="1679466"/>
    <lineage>
        <taxon>Bacteria</taxon>
        <taxon>Pseudomonadati</taxon>
        <taxon>Bacteroidota</taxon>
        <taxon>Flavobacteriia</taxon>
        <taxon>Flavobacteriales</taxon>
        <taxon>Weeksellaceae</taxon>
        <taxon>Apibacter</taxon>
    </lineage>
</organism>
<dbReference type="AlphaFoldDB" id="A0A2S8A8Y0"/>
<evidence type="ECO:0000313" key="2">
    <source>
        <dbReference type="Proteomes" id="UP000238042"/>
    </source>
</evidence>
<dbReference type="EMBL" id="PSZM01000043">
    <property type="protein sequence ID" value="PQL91022.1"/>
    <property type="molecule type" value="Genomic_DNA"/>
</dbReference>
<accession>A0A2S8A8Y0</accession>
<dbReference type="OrthoDB" id="997162at2"/>
<protein>
    <submittedName>
        <fullName evidence="1">Uncharacterized protein</fullName>
    </submittedName>
</protein>
<proteinExistence type="predicted"/>
<dbReference type="Proteomes" id="UP000238042">
    <property type="component" value="Unassembled WGS sequence"/>
</dbReference>